<accession>A0ABY9X6D2</accession>
<protein>
    <recommendedName>
        <fullName evidence="4">Lipoprotein</fullName>
    </recommendedName>
</protein>
<reference evidence="2 3" key="1">
    <citation type="submission" date="2019-08" db="EMBL/GenBank/DDBJ databases">
        <title>Archangium and Cystobacter genomes.</title>
        <authorList>
            <person name="Chen I.-C.K."/>
            <person name="Wielgoss S."/>
        </authorList>
    </citation>
    <scope>NUCLEOTIDE SEQUENCE [LARGE SCALE GENOMIC DNA]</scope>
    <source>
        <strain evidence="2 3">Cbm 6</strain>
    </source>
</reference>
<keyword evidence="3" id="KW-1185">Reference proteome</keyword>
<dbReference type="Proteomes" id="UP001611383">
    <property type="component" value="Chromosome"/>
</dbReference>
<dbReference type="InterPro" id="IPR021655">
    <property type="entry name" value="Put_metal-bd"/>
</dbReference>
<evidence type="ECO:0000256" key="1">
    <source>
        <dbReference type="SAM" id="MobiDB-lite"/>
    </source>
</evidence>
<evidence type="ECO:0000313" key="3">
    <source>
        <dbReference type="Proteomes" id="UP001611383"/>
    </source>
</evidence>
<feature type="region of interest" description="Disordered" evidence="1">
    <location>
        <begin position="1"/>
        <end position="24"/>
    </location>
</feature>
<dbReference type="Pfam" id="PF11617">
    <property type="entry name" value="Cu-binding_MopE"/>
    <property type="match status" value="2"/>
</dbReference>
<sequence length="279" mass="29138">MQPSGYVSDSRDCNDTQASVKPGATEVCNGVDDNCSGAIDEEVALSTWYRDADGDGRGSPSVSTRACSAPAGYVSTSDDCNDSDNTLPRYFLHDSDRDGYGTSFVAGPTPPGSFSCTPDPGYSALGGDCNDGNSSVHPGAAEACDRVDNNCNGSVDEVCSVTCSAWFSSAPAGREPGRASNHARLDDRIDGEAAAGARRPRHGEGERQLLVVLDGQIERRAEHAGERRAVDADLRQRRADEVGGAVLLLGGVTALEHLERCGQGHLGVPPDVDLVRALG</sequence>
<proteinExistence type="predicted"/>
<evidence type="ECO:0000313" key="2">
    <source>
        <dbReference type="EMBL" id="WNG50952.1"/>
    </source>
</evidence>
<gene>
    <name evidence="2" type="ORF">F0U60_47605</name>
</gene>
<evidence type="ECO:0008006" key="4">
    <source>
        <dbReference type="Google" id="ProtNLM"/>
    </source>
</evidence>
<dbReference type="EMBL" id="CP043494">
    <property type="protein sequence ID" value="WNG50952.1"/>
    <property type="molecule type" value="Genomic_DNA"/>
</dbReference>
<name>A0ABY9X6D2_9BACT</name>
<organism evidence="2 3">
    <name type="scientific">Archangium minus</name>
    <dbReference type="NCBI Taxonomy" id="83450"/>
    <lineage>
        <taxon>Bacteria</taxon>
        <taxon>Pseudomonadati</taxon>
        <taxon>Myxococcota</taxon>
        <taxon>Myxococcia</taxon>
        <taxon>Myxococcales</taxon>
        <taxon>Cystobacterineae</taxon>
        <taxon>Archangiaceae</taxon>
        <taxon>Archangium</taxon>
    </lineage>
</organism>